<dbReference type="EMBL" id="JAUUTY010000453">
    <property type="protein sequence ID" value="KAK1601377.1"/>
    <property type="molecule type" value="Genomic_DNA"/>
</dbReference>
<dbReference type="Proteomes" id="UP001231189">
    <property type="component" value="Unassembled WGS sequence"/>
</dbReference>
<sequence length="155" mass="17053">MLATLHHIHLYSQNQPSGIATRSLLLEASQDLLRQISSMTRTYHGTCFLGCWGSSQPCCSGRGTSCHGAWWRPEELATFALARDRWTSLPWSLGAGGRSMAARGARLEVGRRSTSAGGGWAEYHGGRRSSWAGDGWGMDEMMAEGEMRTGPSWYR</sequence>
<name>A0AAD8QH27_LOLMU</name>
<keyword evidence="2" id="KW-1185">Reference proteome</keyword>
<comment type="caution">
    <text evidence="1">The sequence shown here is derived from an EMBL/GenBank/DDBJ whole genome shotgun (WGS) entry which is preliminary data.</text>
</comment>
<organism evidence="1 2">
    <name type="scientific">Lolium multiflorum</name>
    <name type="common">Italian ryegrass</name>
    <name type="synonym">Lolium perenne subsp. multiflorum</name>
    <dbReference type="NCBI Taxonomy" id="4521"/>
    <lineage>
        <taxon>Eukaryota</taxon>
        <taxon>Viridiplantae</taxon>
        <taxon>Streptophyta</taxon>
        <taxon>Embryophyta</taxon>
        <taxon>Tracheophyta</taxon>
        <taxon>Spermatophyta</taxon>
        <taxon>Magnoliopsida</taxon>
        <taxon>Liliopsida</taxon>
        <taxon>Poales</taxon>
        <taxon>Poaceae</taxon>
        <taxon>BOP clade</taxon>
        <taxon>Pooideae</taxon>
        <taxon>Poodae</taxon>
        <taxon>Poeae</taxon>
        <taxon>Poeae Chloroplast Group 2 (Poeae type)</taxon>
        <taxon>Loliodinae</taxon>
        <taxon>Loliinae</taxon>
        <taxon>Lolium</taxon>
    </lineage>
</organism>
<protein>
    <submittedName>
        <fullName evidence="1">Uncharacterized protein</fullName>
    </submittedName>
</protein>
<evidence type="ECO:0000313" key="2">
    <source>
        <dbReference type="Proteomes" id="UP001231189"/>
    </source>
</evidence>
<gene>
    <name evidence="1" type="ORF">QYE76_037640</name>
</gene>
<evidence type="ECO:0000313" key="1">
    <source>
        <dbReference type="EMBL" id="KAK1601377.1"/>
    </source>
</evidence>
<accession>A0AAD8QH27</accession>
<dbReference type="AlphaFoldDB" id="A0AAD8QH27"/>
<reference evidence="1" key="1">
    <citation type="submission" date="2023-07" db="EMBL/GenBank/DDBJ databases">
        <title>A chromosome-level genome assembly of Lolium multiflorum.</title>
        <authorList>
            <person name="Chen Y."/>
            <person name="Copetti D."/>
            <person name="Kolliker R."/>
            <person name="Studer B."/>
        </authorList>
    </citation>
    <scope>NUCLEOTIDE SEQUENCE</scope>
    <source>
        <strain evidence="1">02402/16</strain>
        <tissue evidence="1">Leaf</tissue>
    </source>
</reference>
<proteinExistence type="predicted"/>